<dbReference type="EMBL" id="UINC01002897">
    <property type="protein sequence ID" value="SVA01376.1"/>
    <property type="molecule type" value="Genomic_DNA"/>
</dbReference>
<evidence type="ECO:0000313" key="2">
    <source>
        <dbReference type="EMBL" id="SVA01376.1"/>
    </source>
</evidence>
<proteinExistence type="predicted"/>
<feature type="transmembrane region" description="Helical" evidence="1">
    <location>
        <begin position="21"/>
        <end position="39"/>
    </location>
</feature>
<accession>A0A381SBJ0</accession>
<protein>
    <submittedName>
        <fullName evidence="2">Uncharacterized protein</fullName>
    </submittedName>
</protein>
<reference evidence="2" key="1">
    <citation type="submission" date="2018-05" db="EMBL/GenBank/DDBJ databases">
        <authorList>
            <person name="Lanie J.A."/>
            <person name="Ng W.-L."/>
            <person name="Kazmierczak K.M."/>
            <person name="Andrzejewski T.M."/>
            <person name="Davidsen T.M."/>
            <person name="Wayne K.J."/>
            <person name="Tettelin H."/>
            <person name="Glass J.I."/>
            <person name="Rusch D."/>
            <person name="Podicherti R."/>
            <person name="Tsui H.-C.T."/>
            <person name="Winkler M.E."/>
        </authorList>
    </citation>
    <scope>NUCLEOTIDE SEQUENCE</scope>
</reference>
<feature type="transmembrane region" description="Helical" evidence="1">
    <location>
        <begin position="102"/>
        <end position="125"/>
    </location>
</feature>
<organism evidence="2">
    <name type="scientific">marine metagenome</name>
    <dbReference type="NCBI Taxonomy" id="408172"/>
    <lineage>
        <taxon>unclassified sequences</taxon>
        <taxon>metagenomes</taxon>
        <taxon>ecological metagenomes</taxon>
    </lineage>
</organism>
<name>A0A381SBJ0_9ZZZZ</name>
<keyword evidence="1" id="KW-1133">Transmembrane helix</keyword>
<sequence length="138" mass="15316">MLFLPSAGIRNELGNIMIDSFLSWLSTLVNAVGAIFGWLSDIVQRLASGTLLDLRPLQMAFVAFLLWLVYRIAHMFMEIFVESWNAHGPGTWDKLTARLFTVLAYGSILFVVILMALFFLLALAVDDPVGRLLSIAPG</sequence>
<dbReference type="AlphaFoldDB" id="A0A381SBJ0"/>
<keyword evidence="1" id="KW-0472">Membrane</keyword>
<gene>
    <name evidence="2" type="ORF">METZ01_LOCUS54230</name>
</gene>
<keyword evidence="1" id="KW-0812">Transmembrane</keyword>
<evidence type="ECO:0000256" key="1">
    <source>
        <dbReference type="SAM" id="Phobius"/>
    </source>
</evidence>
<feature type="transmembrane region" description="Helical" evidence="1">
    <location>
        <begin position="59"/>
        <end position="81"/>
    </location>
</feature>